<keyword evidence="1" id="KW-0472">Membrane</keyword>
<evidence type="ECO:0000313" key="2">
    <source>
        <dbReference type="EMBL" id="GAF70142.1"/>
    </source>
</evidence>
<gene>
    <name evidence="2" type="ORF">S01H1_05012</name>
</gene>
<accession>X0S2I1</accession>
<name>X0S2I1_9ZZZZ</name>
<reference evidence="2" key="1">
    <citation type="journal article" date="2014" name="Front. Microbiol.">
        <title>High frequency of phylogenetically diverse reductive dehalogenase-homologous genes in deep subseafloor sedimentary metagenomes.</title>
        <authorList>
            <person name="Kawai M."/>
            <person name="Futagami T."/>
            <person name="Toyoda A."/>
            <person name="Takaki Y."/>
            <person name="Nishi S."/>
            <person name="Hori S."/>
            <person name="Arai W."/>
            <person name="Tsubouchi T."/>
            <person name="Morono Y."/>
            <person name="Uchiyama I."/>
            <person name="Ito T."/>
            <person name="Fujiyama A."/>
            <person name="Inagaki F."/>
            <person name="Takami H."/>
        </authorList>
    </citation>
    <scope>NUCLEOTIDE SEQUENCE</scope>
    <source>
        <strain evidence="2">Expedition CK06-06</strain>
    </source>
</reference>
<comment type="caution">
    <text evidence="2">The sequence shown here is derived from an EMBL/GenBank/DDBJ whole genome shotgun (WGS) entry which is preliminary data.</text>
</comment>
<protein>
    <submittedName>
        <fullName evidence="2">Uncharacterized protein</fullName>
    </submittedName>
</protein>
<proteinExistence type="predicted"/>
<organism evidence="2">
    <name type="scientific">marine sediment metagenome</name>
    <dbReference type="NCBI Taxonomy" id="412755"/>
    <lineage>
        <taxon>unclassified sequences</taxon>
        <taxon>metagenomes</taxon>
        <taxon>ecological metagenomes</taxon>
    </lineage>
</organism>
<dbReference type="AlphaFoldDB" id="X0S2I1"/>
<dbReference type="EMBL" id="BARS01002615">
    <property type="protein sequence ID" value="GAF70142.1"/>
    <property type="molecule type" value="Genomic_DNA"/>
</dbReference>
<keyword evidence="1" id="KW-0812">Transmembrane</keyword>
<feature type="transmembrane region" description="Helical" evidence="1">
    <location>
        <begin position="26"/>
        <end position="47"/>
    </location>
</feature>
<sequence length="121" mass="13643">MEEVNIPELPIEEPTALKEKHNWVEFLLLGSFSVMLGAMLFGMLIFFGASDAFMTDGQCEVLVNNETNNSFLYGVSYGIEYSKATITQEVVQCKEMPMEYENYSYTLIAKECLDLNNNGGK</sequence>
<evidence type="ECO:0000256" key="1">
    <source>
        <dbReference type="SAM" id="Phobius"/>
    </source>
</evidence>
<keyword evidence="1" id="KW-1133">Transmembrane helix</keyword>